<sequence>MKKLTLLPVLALLFMLNVASMCSNDDDNSPNNNTSDPAPIVNAVTNGTWRITFYEDDGQNETNHFSGYNFTFGASNVLTATNGTNTYTGVWSVTSSDDSNDDNPSSSDLDFNIFFSSPALFNDELNDDWDIITYTSTKIQLVDVSGGNGGTDYLTFEKN</sequence>
<comment type="caution">
    <text evidence="2">The sequence shown here is derived from an EMBL/GenBank/DDBJ whole genome shotgun (WGS) entry which is preliminary data.</text>
</comment>
<protein>
    <recommendedName>
        <fullName evidence="4">Lipocalin-like domain-containing protein</fullName>
    </recommendedName>
</protein>
<dbReference type="Proteomes" id="UP001597534">
    <property type="component" value="Unassembled WGS sequence"/>
</dbReference>
<evidence type="ECO:0008006" key="4">
    <source>
        <dbReference type="Google" id="ProtNLM"/>
    </source>
</evidence>
<accession>A0ABW5YIM5</accession>
<evidence type="ECO:0000313" key="3">
    <source>
        <dbReference type="Proteomes" id="UP001597534"/>
    </source>
</evidence>
<name>A0ABW5YIM5_9FLAO</name>
<proteinExistence type="predicted"/>
<feature type="chain" id="PRO_5045419689" description="Lipocalin-like domain-containing protein" evidence="1">
    <location>
        <begin position="26"/>
        <end position="159"/>
    </location>
</feature>
<organism evidence="2 3">
    <name type="scientific">Flavobacterium chuncheonense</name>
    <dbReference type="NCBI Taxonomy" id="2026653"/>
    <lineage>
        <taxon>Bacteria</taxon>
        <taxon>Pseudomonadati</taxon>
        <taxon>Bacteroidota</taxon>
        <taxon>Flavobacteriia</taxon>
        <taxon>Flavobacteriales</taxon>
        <taxon>Flavobacteriaceae</taxon>
        <taxon>Flavobacterium</taxon>
    </lineage>
</organism>
<evidence type="ECO:0000313" key="2">
    <source>
        <dbReference type="EMBL" id="MFD2890932.1"/>
    </source>
</evidence>
<dbReference type="EMBL" id="JBHUPC010000010">
    <property type="protein sequence ID" value="MFD2890932.1"/>
    <property type="molecule type" value="Genomic_DNA"/>
</dbReference>
<reference evidence="3" key="1">
    <citation type="journal article" date="2019" name="Int. J. Syst. Evol. Microbiol.">
        <title>The Global Catalogue of Microorganisms (GCM) 10K type strain sequencing project: providing services to taxonomists for standard genome sequencing and annotation.</title>
        <authorList>
            <consortium name="The Broad Institute Genomics Platform"/>
            <consortium name="The Broad Institute Genome Sequencing Center for Infectious Disease"/>
            <person name="Wu L."/>
            <person name="Ma J."/>
        </authorList>
    </citation>
    <scope>NUCLEOTIDE SEQUENCE [LARGE SCALE GENOMIC DNA]</scope>
    <source>
        <strain evidence="3">KCTC 22671</strain>
    </source>
</reference>
<dbReference type="RefSeq" id="WP_379810453.1">
    <property type="nucleotide sequence ID" value="NZ_JBHUPC010000010.1"/>
</dbReference>
<keyword evidence="1" id="KW-0732">Signal</keyword>
<keyword evidence="3" id="KW-1185">Reference proteome</keyword>
<evidence type="ECO:0000256" key="1">
    <source>
        <dbReference type="SAM" id="SignalP"/>
    </source>
</evidence>
<gene>
    <name evidence="2" type="ORF">ACFS5J_02770</name>
</gene>
<feature type="signal peptide" evidence="1">
    <location>
        <begin position="1"/>
        <end position="25"/>
    </location>
</feature>